<dbReference type="Proteomes" id="UP000002748">
    <property type="component" value="Unassembled WGS sequence"/>
</dbReference>
<accession>J5RII2</accession>
<keyword evidence="1" id="KW-0175">Coiled coil</keyword>
<feature type="region of interest" description="Disordered" evidence="2">
    <location>
        <begin position="175"/>
        <end position="232"/>
    </location>
</feature>
<protein>
    <submittedName>
        <fullName evidence="3">Uncharacterized protein</fullName>
    </submittedName>
</protein>
<dbReference type="AlphaFoldDB" id="J5RII2"/>
<feature type="compositionally biased region" description="Low complexity" evidence="2">
    <location>
        <begin position="223"/>
        <end position="232"/>
    </location>
</feature>
<gene>
    <name evidence="3" type="ORF">A1Q1_01333</name>
</gene>
<sequence>MRSHDDERCVFRCRLGCLNTWFSNASTWADHNKRIHGSSFAAAVTEAEIDPTSSSAMVKVDGTFVERFDDIWKVEVPAVFGTLASAELRCPAEACGGRELESGTALALHVFDQHLSPHFHTEVEPEMMTSQKTATALALRRCPLPQCTRRPAFKTDKKFVAHLVDHITERTATLSTSAEGVGENTAGAVRDLSQKPDNEQEKAPASAARPTPSTREVTEEVTAPSKVASVSAAPELTAPTAAHQNSAAPMLAPVPVATPSTVIQPPAVTTVTPAIQRAAVVAAPPAPRPVPVAAATPLHPPAPVLASAVLPQTATQPRNPAAKSLSRPSACIATASPSKSAPAEAPLFTPAAVVSVAPPAQPNSQKPEQEAERLKAELARVRAAAEAATARRRAAEEQVRQAKEMASMRAEQRQAAVDEAGDRLAEVRLKNAFAQLKGANFKRVQEPAVSGRPNKLARLSPAPGTSLYSGGKKKPDTFRGLRCSAHTAAMHSRLSTAVDAHIIYRYEA</sequence>
<proteinExistence type="predicted"/>
<dbReference type="EMBL" id="ALBS01000016">
    <property type="protein sequence ID" value="EJT52838.1"/>
    <property type="molecule type" value="Genomic_DNA"/>
</dbReference>
<feature type="compositionally biased region" description="Basic and acidic residues" evidence="2">
    <location>
        <begin position="192"/>
        <end position="202"/>
    </location>
</feature>
<feature type="compositionally biased region" description="Low complexity" evidence="2">
    <location>
        <begin position="203"/>
        <end position="215"/>
    </location>
</feature>
<organism evidence="3 4">
    <name type="scientific">Trichosporon asahii var. asahii (strain ATCC 90039 / CBS 2479 / JCM 2466 / KCTC 7840 / NBRC 103889/ NCYC 2677 / UAMH 7654)</name>
    <name type="common">Yeast</name>
    <dbReference type="NCBI Taxonomy" id="1186058"/>
    <lineage>
        <taxon>Eukaryota</taxon>
        <taxon>Fungi</taxon>
        <taxon>Dikarya</taxon>
        <taxon>Basidiomycota</taxon>
        <taxon>Agaricomycotina</taxon>
        <taxon>Tremellomycetes</taxon>
        <taxon>Trichosporonales</taxon>
        <taxon>Trichosporonaceae</taxon>
        <taxon>Trichosporon</taxon>
    </lineage>
</organism>
<reference evidence="3 4" key="1">
    <citation type="journal article" date="2012" name="Eukaryot. Cell">
        <title>Draft genome sequence of CBS 2479, the standard type strain of Trichosporon asahii.</title>
        <authorList>
            <person name="Yang R.Y."/>
            <person name="Li H.T."/>
            <person name="Zhu H."/>
            <person name="Zhou G.P."/>
            <person name="Wang M."/>
            <person name="Wang L."/>
        </authorList>
    </citation>
    <scope>NUCLEOTIDE SEQUENCE [LARGE SCALE GENOMIC DNA]</scope>
    <source>
        <strain evidence="4">ATCC 90039 / CBS 2479 / JCM 2466 / KCTC 7840 / NCYC 2677 / UAMH 7654</strain>
    </source>
</reference>
<dbReference type="GeneID" id="25984847"/>
<dbReference type="HOGENOM" id="CLU_536584_0_0_1"/>
<evidence type="ECO:0000313" key="4">
    <source>
        <dbReference type="Proteomes" id="UP000002748"/>
    </source>
</evidence>
<evidence type="ECO:0000256" key="1">
    <source>
        <dbReference type="SAM" id="Coils"/>
    </source>
</evidence>
<name>J5RII2_TRIAS</name>
<evidence type="ECO:0000256" key="2">
    <source>
        <dbReference type="SAM" id="MobiDB-lite"/>
    </source>
</evidence>
<dbReference type="KEGG" id="tasa:A1Q1_01333"/>
<evidence type="ECO:0000313" key="3">
    <source>
        <dbReference type="EMBL" id="EJT52838.1"/>
    </source>
</evidence>
<feature type="region of interest" description="Disordered" evidence="2">
    <location>
        <begin position="445"/>
        <end position="473"/>
    </location>
</feature>
<dbReference type="VEuPathDB" id="FungiDB:A1Q1_01333"/>
<dbReference type="RefSeq" id="XP_014184019.1">
    <property type="nucleotide sequence ID" value="XM_014328544.1"/>
</dbReference>
<comment type="caution">
    <text evidence="3">The sequence shown here is derived from an EMBL/GenBank/DDBJ whole genome shotgun (WGS) entry which is preliminary data.</text>
</comment>
<feature type="coiled-coil region" evidence="1">
    <location>
        <begin position="368"/>
        <end position="405"/>
    </location>
</feature>